<organism evidence="1 2">
    <name type="scientific">Eleutherodactylus coqui</name>
    <name type="common">Puerto Rican coqui</name>
    <dbReference type="NCBI Taxonomy" id="57060"/>
    <lineage>
        <taxon>Eukaryota</taxon>
        <taxon>Metazoa</taxon>
        <taxon>Chordata</taxon>
        <taxon>Craniata</taxon>
        <taxon>Vertebrata</taxon>
        <taxon>Euteleostomi</taxon>
        <taxon>Amphibia</taxon>
        <taxon>Batrachia</taxon>
        <taxon>Anura</taxon>
        <taxon>Neobatrachia</taxon>
        <taxon>Hyloidea</taxon>
        <taxon>Eleutherodactylidae</taxon>
        <taxon>Eleutherodactylinae</taxon>
        <taxon>Eleutherodactylus</taxon>
        <taxon>Eleutherodactylus</taxon>
    </lineage>
</organism>
<sequence length="127" mass="13717">MKVKKCLKNILKKGTKKAVQVQQQREQVMRGGSGGAAARDNGVRPAVSNLRQNYNSQHAPSNGQGMLGSLGPPQRWDGCFCIPKCKMCQKRQCSTQSWSDVYTETAEAGVMVACDMYGGCAPGSEDT</sequence>
<dbReference type="Proteomes" id="UP000770717">
    <property type="component" value="Unassembled WGS sequence"/>
</dbReference>
<proteinExistence type="predicted"/>
<comment type="caution">
    <text evidence="1">The sequence shown here is derived from an EMBL/GenBank/DDBJ whole genome shotgun (WGS) entry which is preliminary data.</text>
</comment>
<dbReference type="EMBL" id="WNTK01002024">
    <property type="protein sequence ID" value="KAG9466511.1"/>
    <property type="molecule type" value="Genomic_DNA"/>
</dbReference>
<protein>
    <submittedName>
        <fullName evidence="1">Uncharacterized protein</fullName>
    </submittedName>
</protein>
<reference evidence="1" key="1">
    <citation type="thesis" date="2020" institute="ProQuest LLC" country="789 East Eisenhower Parkway, Ann Arbor, MI, USA">
        <title>Comparative Genomics and Chromosome Evolution.</title>
        <authorList>
            <person name="Mudd A.B."/>
        </authorList>
    </citation>
    <scope>NUCLEOTIDE SEQUENCE</scope>
    <source>
        <strain evidence="1">HN-11 Male</strain>
        <tissue evidence="1">Kidney and liver</tissue>
    </source>
</reference>
<gene>
    <name evidence="1" type="ORF">GDO78_016558</name>
</gene>
<accession>A0A8J6ECU1</accession>
<dbReference type="AlphaFoldDB" id="A0A8J6ECU1"/>
<evidence type="ECO:0000313" key="1">
    <source>
        <dbReference type="EMBL" id="KAG9466511.1"/>
    </source>
</evidence>
<evidence type="ECO:0000313" key="2">
    <source>
        <dbReference type="Proteomes" id="UP000770717"/>
    </source>
</evidence>
<name>A0A8J6ECU1_ELECQ</name>
<keyword evidence="2" id="KW-1185">Reference proteome</keyword>